<feature type="compositionally biased region" description="Polar residues" evidence="16">
    <location>
        <begin position="590"/>
        <end position="600"/>
    </location>
</feature>
<dbReference type="FunFam" id="3.30.70.2760:FF:000002">
    <property type="entry name" value="SAM and HD domain-containing deoxynucleoside triphosphate triphosphohydrolase 1"/>
    <property type="match status" value="1"/>
</dbReference>
<dbReference type="GO" id="GO:0005694">
    <property type="term" value="C:chromosome"/>
    <property type="evidence" value="ECO:0007669"/>
    <property type="project" value="UniProtKB-SubCell"/>
</dbReference>
<dbReference type="GeneID" id="119739131"/>
<feature type="compositionally biased region" description="Basic and acidic residues" evidence="16">
    <location>
        <begin position="601"/>
        <end position="613"/>
    </location>
</feature>
<evidence type="ECO:0000259" key="18">
    <source>
        <dbReference type="PROSITE" id="PS51831"/>
    </source>
</evidence>
<dbReference type="Pfam" id="PF07647">
    <property type="entry name" value="SAM_2"/>
    <property type="match status" value="1"/>
</dbReference>
<organism evidence="19 20">
    <name type="scientific">Patiria miniata</name>
    <name type="common">Bat star</name>
    <name type="synonym">Asterina miniata</name>
    <dbReference type="NCBI Taxonomy" id="46514"/>
    <lineage>
        <taxon>Eukaryota</taxon>
        <taxon>Metazoa</taxon>
        <taxon>Echinodermata</taxon>
        <taxon>Eleutherozoa</taxon>
        <taxon>Asterozoa</taxon>
        <taxon>Asteroidea</taxon>
        <taxon>Valvatacea</taxon>
        <taxon>Valvatida</taxon>
        <taxon>Asterinidae</taxon>
        <taxon>Patiria</taxon>
    </lineage>
</organism>
<evidence type="ECO:0000256" key="13">
    <source>
        <dbReference type="ARBA" id="ARBA00048183"/>
    </source>
</evidence>
<comment type="catalytic activity">
    <reaction evidence="13">
        <text>a 2'-deoxyribonucleoside 5'-triphosphate + H2O = a 2'-deoxyribonucleoside + triphosphate + H(+)</text>
        <dbReference type="Rhea" id="RHEA:46148"/>
        <dbReference type="ChEBI" id="CHEBI:15377"/>
        <dbReference type="ChEBI" id="CHEBI:15378"/>
        <dbReference type="ChEBI" id="CHEBI:18036"/>
        <dbReference type="ChEBI" id="CHEBI:18274"/>
        <dbReference type="ChEBI" id="CHEBI:61560"/>
    </reaction>
    <physiologicalReaction direction="left-to-right" evidence="13">
        <dbReference type="Rhea" id="RHEA:46149"/>
    </physiologicalReaction>
</comment>
<keyword evidence="10" id="KW-0234">DNA repair</keyword>
<dbReference type="GO" id="GO:0051607">
    <property type="term" value="P:defense response to virus"/>
    <property type="evidence" value="ECO:0007669"/>
    <property type="project" value="UniProtKB-KW"/>
</dbReference>
<dbReference type="Gene3D" id="3.30.70.2760">
    <property type="match status" value="1"/>
</dbReference>
<protein>
    <recommendedName>
        <fullName evidence="3">Deoxynucleoside triphosphate triphosphohydrolase SAMHD1</fullName>
    </recommendedName>
</protein>
<sequence>MSSQPTKRRKVDGSLPLTSLANNHFDFANLENWTPDDICNYLTAKGFADEAPLFKEQEISGKFLDKLTEDLLRKMGVSTSKTRLLKMLKEVHNLKNLCDVARTKVPVDSLKVFNDPIHGQIELHPLCVQIIDTPQFQRLRYIKQLGCAYLVFPGAAHNRFEHSLGVCHLAGKLCRTLQKKQQDLNITEKDVLCVEIAGLCHDLGHGPFSHMFDQLFIPVTLPDSEWRHEDASIAMLDHLIKANHLDSVFADYGLHDQDISFIMDLIDKPKKQNNKRLPYKGCAKDKSFLYEIVANKRNGIDVDKWDYIMRDCHNLGISSSFDCNRLMTFFRVNEVEGEKQICARDKGNLSDMFHARYNLHRRAYQHKVTKIIEIMLVEALVKANDHFLVKGEEGKMLKMSEAIHDMVAYTNMTDDIILQIMRSDNPALAESRRILEMVQRRQLYKFIGQTQRLPPKSVYKEEEEIMKEEIIQAQELENMDGEQLTADQLIIHIVDLNFGKGGKNPIKEVRFYSKANPQEAVLLRKDQVSQLLPEHFAEQQIRVYCKRREDKYINKAHECFQSWCDKKNYTVQKAENDVLDSSEATMEVSTTDVSWLQDTQTPEKQRIPDTEFQ</sequence>
<feature type="region of interest" description="Disordered" evidence="16">
    <location>
        <begin position="590"/>
        <end position="613"/>
    </location>
</feature>
<keyword evidence="8" id="KW-0051">Antiviral defense</keyword>
<dbReference type="Gene3D" id="1.10.3210.10">
    <property type="entry name" value="Hypothetical protein af1432"/>
    <property type="match status" value="1"/>
</dbReference>
<reference evidence="19" key="1">
    <citation type="submission" date="2022-11" db="UniProtKB">
        <authorList>
            <consortium name="EnsemblMetazoa"/>
        </authorList>
    </citation>
    <scope>IDENTIFICATION</scope>
</reference>
<dbReference type="GO" id="GO:0006260">
    <property type="term" value="P:DNA replication"/>
    <property type="evidence" value="ECO:0007669"/>
    <property type="project" value="UniProtKB-KW"/>
</dbReference>
<keyword evidence="5" id="KW-0021">Allosteric enzyme</keyword>
<dbReference type="SUPFAM" id="SSF47769">
    <property type="entry name" value="SAM/Pointed domain"/>
    <property type="match status" value="1"/>
</dbReference>
<dbReference type="GO" id="GO:0006281">
    <property type="term" value="P:DNA repair"/>
    <property type="evidence" value="ECO:0007669"/>
    <property type="project" value="UniProtKB-KW"/>
</dbReference>
<evidence type="ECO:0000256" key="11">
    <source>
        <dbReference type="ARBA" id="ARBA00047701"/>
    </source>
</evidence>
<proteinExistence type="inferred from homology"/>
<dbReference type="RefSeq" id="XP_038069888.1">
    <property type="nucleotide sequence ID" value="XM_038213960.1"/>
</dbReference>
<evidence type="ECO:0000256" key="6">
    <source>
        <dbReference type="ARBA" id="ARBA00022705"/>
    </source>
</evidence>
<evidence type="ECO:0000256" key="1">
    <source>
        <dbReference type="ARBA" id="ARBA00004286"/>
    </source>
</evidence>
<keyword evidence="20" id="KW-1185">Reference proteome</keyword>
<comment type="catalytic activity">
    <reaction evidence="12">
        <text>dATP + H2O = 2'-deoxyadenosine + triphosphate + H(+)</text>
        <dbReference type="Rhea" id="RHEA:67648"/>
        <dbReference type="ChEBI" id="CHEBI:15377"/>
        <dbReference type="ChEBI" id="CHEBI:15378"/>
        <dbReference type="ChEBI" id="CHEBI:17256"/>
        <dbReference type="ChEBI" id="CHEBI:18036"/>
        <dbReference type="ChEBI" id="CHEBI:61404"/>
    </reaction>
    <physiologicalReaction direction="left-to-right" evidence="12">
        <dbReference type="Rhea" id="RHEA:67649"/>
    </physiologicalReaction>
</comment>
<evidence type="ECO:0000256" key="3">
    <source>
        <dbReference type="ARBA" id="ARBA00020285"/>
    </source>
</evidence>
<dbReference type="Proteomes" id="UP000887568">
    <property type="component" value="Unplaced"/>
</dbReference>
<evidence type="ECO:0000256" key="5">
    <source>
        <dbReference type="ARBA" id="ARBA00022533"/>
    </source>
</evidence>
<comment type="similarity">
    <text evidence="2">Belongs to the SAMHD1 family.</text>
</comment>
<dbReference type="CDD" id="cd00077">
    <property type="entry name" value="HDc"/>
    <property type="match status" value="1"/>
</dbReference>
<dbReference type="Gene3D" id="1.10.150.50">
    <property type="entry name" value="Transcription Factor, Ets-1"/>
    <property type="match status" value="1"/>
</dbReference>
<dbReference type="InterPro" id="IPR013761">
    <property type="entry name" value="SAM/pointed_sf"/>
</dbReference>
<dbReference type="EnsemblMetazoa" id="XM_038213960.1">
    <property type="protein sequence ID" value="XP_038069888.1"/>
    <property type="gene ID" value="LOC119739131"/>
</dbReference>
<comment type="catalytic activity">
    <reaction evidence="11">
        <text>dCTP + H2O = 2'-deoxycytidine + triphosphate + H(+)</text>
        <dbReference type="Rhea" id="RHEA:80083"/>
        <dbReference type="ChEBI" id="CHEBI:15377"/>
        <dbReference type="ChEBI" id="CHEBI:15378"/>
        <dbReference type="ChEBI" id="CHEBI:15698"/>
        <dbReference type="ChEBI" id="CHEBI:18036"/>
        <dbReference type="ChEBI" id="CHEBI:61481"/>
    </reaction>
    <physiologicalReaction direction="left-to-right" evidence="11">
        <dbReference type="Rhea" id="RHEA:80084"/>
    </physiologicalReaction>
</comment>
<evidence type="ECO:0000313" key="19">
    <source>
        <dbReference type="EnsemblMetazoa" id="XP_038069888.1"/>
    </source>
</evidence>
<evidence type="ECO:0000256" key="10">
    <source>
        <dbReference type="ARBA" id="ARBA00023204"/>
    </source>
</evidence>
<keyword evidence="9" id="KW-0547">Nucleotide-binding</keyword>
<dbReference type="InterPro" id="IPR050135">
    <property type="entry name" value="dGTPase-like"/>
</dbReference>
<feature type="domain" description="HD" evidence="18">
    <location>
        <begin position="159"/>
        <end position="308"/>
    </location>
</feature>
<feature type="domain" description="SAM" evidence="17">
    <location>
        <begin position="33"/>
        <end position="83"/>
    </location>
</feature>
<keyword evidence="6" id="KW-0235">DNA replication</keyword>
<dbReference type="GO" id="GO:0005525">
    <property type="term" value="F:GTP binding"/>
    <property type="evidence" value="ECO:0007669"/>
    <property type="project" value="UniProtKB-KW"/>
</dbReference>
<evidence type="ECO:0000256" key="9">
    <source>
        <dbReference type="ARBA" id="ARBA00023134"/>
    </source>
</evidence>
<dbReference type="InterPro" id="IPR001660">
    <property type="entry name" value="SAM"/>
</dbReference>
<dbReference type="PANTHER" id="PTHR11373:SF4">
    <property type="entry name" value="DEOXYNUCLEOSIDE TRIPHOSPHATE TRIPHOSPHOHYDROLASE SAMHD1"/>
    <property type="match status" value="1"/>
</dbReference>
<evidence type="ECO:0000313" key="20">
    <source>
        <dbReference type="Proteomes" id="UP000887568"/>
    </source>
</evidence>
<dbReference type="PROSITE" id="PS50105">
    <property type="entry name" value="SAM_DOMAIN"/>
    <property type="match status" value="1"/>
</dbReference>
<evidence type="ECO:0000256" key="8">
    <source>
        <dbReference type="ARBA" id="ARBA00023118"/>
    </source>
</evidence>
<dbReference type="GO" id="GO:0008832">
    <property type="term" value="F:dGTPase activity"/>
    <property type="evidence" value="ECO:0007669"/>
    <property type="project" value="TreeGrafter"/>
</dbReference>
<dbReference type="InterPro" id="IPR003607">
    <property type="entry name" value="HD/PDEase_dom"/>
</dbReference>
<evidence type="ECO:0000256" key="4">
    <source>
        <dbReference type="ARBA" id="ARBA00022454"/>
    </source>
</evidence>
<evidence type="ECO:0000256" key="14">
    <source>
        <dbReference type="ARBA" id="ARBA00049174"/>
    </source>
</evidence>
<dbReference type="OMA" id="HEDMSER"/>
<dbReference type="Pfam" id="PF01966">
    <property type="entry name" value="HD"/>
    <property type="match status" value="1"/>
</dbReference>
<comment type="catalytic activity">
    <reaction evidence="15">
        <text>dTTP + H2O = thymidine + triphosphate + H(+)</text>
        <dbReference type="Rhea" id="RHEA:80079"/>
        <dbReference type="ChEBI" id="CHEBI:15377"/>
        <dbReference type="ChEBI" id="CHEBI:15378"/>
        <dbReference type="ChEBI" id="CHEBI:17748"/>
        <dbReference type="ChEBI" id="CHEBI:18036"/>
        <dbReference type="ChEBI" id="CHEBI:37568"/>
    </reaction>
    <physiologicalReaction direction="left-to-right" evidence="15">
        <dbReference type="Rhea" id="RHEA:80080"/>
    </physiologicalReaction>
</comment>
<dbReference type="FunFam" id="1.10.3210.10:FF:000017">
    <property type="entry name" value="Deoxynucleoside triphosphate triphosphohydrolase SAMHD1"/>
    <property type="match status" value="1"/>
</dbReference>
<evidence type="ECO:0000256" key="12">
    <source>
        <dbReference type="ARBA" id="ARBA00047812"/>
    </source>
</evidence>
<accession>A0A914B1V0</accession>
<evidence type="ECO:0000256" key="15">
    <source>
        <dbReference type="ARBA" id="ARBA00049451"/>
    </source>
</evidence>
<evidence type="ECO:0000256" key="16">
    <source>
        <dbReference type="SAM" id="MobiDB-lite"/>
    </source>
</evidence>
<dbReference type="GO" id="GO:0006203">
    <property type="term" value="P:dGTP catabolic process"/>
    <property type="evidence" value="ECO:0007669"/>
    <property type="project" value="TreeGrafter"/>
</dbReference>
<dbReference type="PANTHER" id="PTHR11373">
    <property type="entry name" value="DEOXYNUCLEOSIDE TRIPHOSPHATE TRIPHOSPHOHYDROLASE"/>
    <property type="match status" value="1"/>
</dbReference>
<comment type="catalytic activity">
    <reaction evidence="14">
        <text>dGTP + H2O = 2'-deoxyguanosine + triphosphate + H(+)</text>
        <dbReference type="Rhea" id="RHEA:15193"/>
        <dbReference type="ChEBI" id="CHEBI:15377"/>
        <dbReference type="ChEBI" id="CHEBI:15378"/>
        <dbReference type="ChEBI" id="CHEBI:17172"/>
        <dbReference type="ChEBI" id="CHEBI:18036"/>
        <dbReference type="ChEBI" id="CHEBI:61429"/>
    </reaction>
    <physiologicalReaction direction="left-to-right" evidence="14">
        <dbReference type="Rhea" id="RHEA:15194"/>
    </physiologicalReaction>
</comment>
<keyword evidence="9" id="KW-0342">GTP-binding</keyword>
<dbReference type="AlphaFoldDB" id="A0A914B1V0"/>
<evidence type="ECO:0000259" key="17">
    <source>
        <dbReference type="PROSITE" id="PS50105"/>
    </source>
</evidence>
<dbReference type="SMART" id="SM00471">
    <property type="entry name" value="HDc"/>
    <property type="match status" value="1"/>
</dbReference>
<dbReference type="InterPro" id="IPR006674">
    <property type="entry name" value="HD_domain"/>
</dbReference>
<dbReference type="GO" id="GO:0005634">
    <property type="term" value="C:nucleus"/>
    <property type="evidence" value="ECO:0007669"/>
    <property type="project" value="TreeGrafter"/>
</dbReference>
<evidence type="ECO:0000256" key="7">
    <source>
        <dbReference type="ARBA" id="ARBA00022763"/>
    </source>
</evidence>
<keyword evidence="4" id="KW-0158">Chromosome</keyword>
<keyword evidence="7" id="KW-0227">DNA damage</keyword>
<dbReference type="PROSITE" id="PS51831">
    <property type="entry name" value="HD"/>
    <property type="match status" value="1"/>
</dbReference>
<dbReference type="SMART" id="SM00454">
    <property type="entry name" value="SAM"/>
    <property type="match status" value="1"/>
</dbReference>
<evidence type="ECO:0000256" key="2">
    <source>
        <dbReference type="ARBA" id="ARBA00005776"/>
    </source>
</evidence>
<dbReference type="SUPFAM" id="SSF109604">
    <property type="entry name" value="HD-domain/PDEase-like"/>
    <property type="match status" value="1"/>
</dbReference>
<name>A0A914B1V0_PATMI</name>
<comment type="subcellular location">
    <subcellularLocation>
        <location evidence="1">Chromosome</location>
    </subcellularLocation>
</comment>
<dbReference type="OrthoDB" id="9991235at2759"/>